<feature type="region of interest" description="Disordered" evidence="1">
    <location>
        <begin position="1"/>
        <end position="31"/>
    </location>
</feature>
<dbReference type="Pfam" id="PF00004">
    <property type="entry name" value="AAA"/>
    <property type="match status" value="1"/>
</dbReference>
<sequence>MYQAPQPPPPPANLSRPPPPPGWPLPPSSEFLINSTISEDCSLKSMDNSLQSFVPNEPDSSQLHQIIKLEPRYGGRRSRPHRRGNSMSDSSDGSASTTARPKRNADSEVNANRRLRTELEDEARLGSAPQLDINPNTQSLDADASEGPTSELSKAKHMSVYRRMLRPLTERENELLQEVQMNPVSDQESASISSFSDTESIKNYSDYEDEMEDKDPSILPHVPASSAENKEPNLEEVSRLWSHAMQYRILCKIRCGNSQVLRHHFAEYYEDVPFKSLDSGVTSRHLSGHIPVPSLKRYISTIKTRASFLVFREYNCSNTRRYAPRHRKPVFPRLASLGRGKQSCDESIVVISNSLETAIRRAAICHPPKVFNDIERAFLDVALHPLVLTPPYAFVYHHRSLLVEHAKNCTSSIRNQILALLDYVEGNFGARFKQADELFRRGKTDQRTLEYLFCPGDIVLSYKQVTYAAYNLTSWLNPPDSLECWGWTFDGVQFLRKCITLSIRPDQIRTTVPIQELPVYPIKYAPQDLRNDLKRRGERFWNLRFQHYISYTGWDVFKDENYVATRCMVDYRTYRRFHPGAPVFNLGQAPLDDFSLRDYRLAPMRQQKHIPNEEDLYMMPPHVHAFVIQDKKWVSLRVENVGEVSWNKEAFERLVLPSRTKDLVKALVMVRASKHGKRQDTNLGKRDDIIASKGNGLIILLHGGPGTGKTLTAESVAELAEMPLYRVTCGDIGTNVEAVEKYLQTILYLGNTWNCVLLLDEADVFLEERTLADFERNNFVSVFLRILEYYEGILILTSNRVGTFDEAFRSRMQVALHYPNLNPTSRKKIWQNFFNMLQEDGEDVDVDEIKLHMDELADHDMNGREIRNALGTARQLALYKKERLTWDHLEHTIKTAADFNKYLKNVHGHTDEQYARYEKLR</sequence>
<dbReference type="STRING" id="1745343.A0A2J6Q2R5"/>
<dbReference type="GO" id="GO:0016887">
    <property type="term" value="F:ATP hydrolysis activity"/>
    <property type="evidence" value="ECO:0007669"/>
    <property type="project" value="InterPro"/>
</dbReference>
<organism evidence="3 4">
    <name type="scientific">Hyaloscypha hepaticicola</name>
    <dbReference type="NCBI Taxonomy" id="2082293"/>
    <lineage>
        <taxon>Eukaryota</taxon>
        <taxon>Fungi</taxon>
        <taxon>Dikarya</taxon>
        <taxon>Ascomycota</taxon>
        <taxon>Pezizomycotina</taxon>
        <taxon>Leotiomycetes</taxon>
        <taxon>Helotiales</taxon>
        <taxon>Hyaloscyphaceae</taxon>
        <taxon>Hyaloscypha</taxon>
    </lineage>
</organism>
<dbReference type="SMART" id="SM00382">
    <property type="entry name" value="AAA"/>
    <property type="match status" value="1"/>
</dbReference>
<feature type="compositionally biased region" description="Low complexity" evidence="1">
    <location>
        <begin position="86"/>
        <end position="99"/>
    </location>
</feature>
<protein>
    <recommendedName>
        <fullName evidence="2">AAA+ ATPase domain-containing protein</fullName>
    </recommendedName>
</protein>
<dbReference type="AlphaFoldDB" id="A0A2J6Q2R5"/>
<feature type="domain" description="AAA+ ATPase" evidence="2">
    <location>
        <begin position="695"/>
        <end position="822"/>
    </location>
</feature>
<dbReference type="PANTHER" id="PTHR46411:SF2">
    <property type="entry name" value="AAA+ ATPASE DOMAIN-CONTAINING PROTEIN"/>
    <property type="match status" value="1"/>
</dbReference>
<dbReference type="InterPro" id="IPR056599">
    <property type="entry name" value="AAA_lid_fung"/>
</dbReference>
<dbReference type="InterPro" id="IPR054289">
    <property type="entry name" value="DUF7025"/>
</dbReference>
<feature type="compositionally biased region" description="Basic and acidic residues" evidence="1">
    <location>
        <begin position="115"/>
        <end position="124"/>
    </location>
</feature>
<dbReference type="EMBL" id="KZ613484">
    <property type="protein sequence ID" value="PMD20568.1"/>
    <property type="molecule type" value="Genomic_DNA"/>
</dbReference>
<keyword evidence="4" id="KW-1185">Reference proteome</keyword>
<evidence type="ECO:0000313" key="4">
    <source>
        <dbReference type="Proteomes" id="UP000235672"/>
    </source>
</evidence>
<dbReference type="InterPro" id="IPR003593">
    <property type="entry name" value="AAA+_ATPase"/>
</dbReference>
<dbReference type="PANTHER" id="PTHR46411">
    <property type="entry name" value="FAMILY ATPASE, PUTATIVE-RELATED"/>
    <property type="match status" value="1"/>
</dbReference>
<dbReference type="Pfam" id="PF23232">
    <property type="entry name" value="AAA_lid_13"/>
    <property type="match status" value="1"/>
</dbReference>
<feature type="compositionally biased region" description="Polar residues" evidence="1">
    <location>
        <begin position="49"/>
        <end position="64"/>
    </location>
</feature>
<feature type="region of interest" description="Disordered" evidence="1">
    <location>
        <begin position="179"/>
        <end position="232"/>
    </location>
</feature>
<feature type="compositionally biased region" description="Polar residues" evidence="1">
    <location>
        <begin position="179"/>
        <end position="203"/>
    </location>
</feature>
<dbReference type="Pfam" id="PF22942">
    <property type="entry name" value="DUF7025"/>
    <property type="match status" value="1"/>
</dbReference>
<dbReference type="Proteomes" id="UP000235672">
    <property type="component" value="Unassembled WGS sequence"/>
</dbReference>
<feature type="compositionally biased region" description="Pro residues" evidence="1">
    <location>
        <begin position="1"/>
        <end position="27"/>
    </location>
</feature>
<feature type="region of interest" description="Disordered" evidence="1">
    <location>
        <begin position="49"/>
        <end position="158"/>
    </location>
</feature>
<feature type="compositionally biased region" description="Basic residues" evidence="1">
    <location>
        <begin position="74"/>
        <end position="84"/>
    </location>
</feature>
<evidence type="ECO:0000256" key="1">
    <source>
        <dbReference type="SAM" id="MobiDB-lite"/>
    </source>
</evidence>
<dbReference type="InterPro" id="IPR003959">
    <property type="entry name" value="ATPase_AAA_core"/>
</dbReference>
<proteinExistence type="predicted"/>
<accession>A0A2J6Q2R5</accession>
<dbReference type="Gene3D" id="3.40.50.300">
    <property type="entry name" value="P-loop containing nucleotide triphosphate hydrolases"/>
    <property type="match status" value="1"/>
</dbReference>
<reference evidence="3 4" key="1">
    <citation type="submission" date="2016-05" db="EMBL/GenBank/DDBJ databases">
        <title>A degradative enzymes factory behind the ericoid mycorrhizal symbiosis.</title>
        <authorList>
            <consortium name="DOE Joint Genome Institute"/>
            <person name="Martino E."/>
            <person name="Morin E."/>
            <person name="Grelet G."/>
            <person name="Kuo A."/>
            <person name="Kohler A."/>
            <person name="Daghino S."/>
            <person name="Barry K."/>
            <person name="Choi C."/>
            <person name="Cichocki N."/>
            <person name="Clum A."/>
            <person name="Copeland A."/>
            <person name="Hainaut M."/>
            <person name="Haridas S."/>
            <person name="Labutti K."/>
            <person name="Lindquist E."/>
            <person name="Lipzen A."/>
            <person name="Khouja H.-R."/>
            <person name="Murat C."/>
            <person name="Ohm R."/>
            <person name="Olson A."/>
            <person name="Spatafora J."/>
            <person name="Veneault-Fourrey C."/>
            <person name="Henrissat B."/>
            <person name="Grigoriev I."/>
            <person name="Martin F."/>
            <person name="Perotto S."/>
        </authorList>
    </citation>
    <scope>NUCLEOTIDE SEQUENCE [LARGE SCALE GENOMIC DNA]</scope>
    <source>
        <strain evidence="3 4">UAMH 7357</strain>
    </source>
</reference>
<dbReference type="InterPro" id="IPR027417">
    <property type="entry name" value="P-loop_NTPase"/>
</dbReference>
<name>A0A2J6Q2R5_9HELO</name>
<dbReference type="GO" id="GO:0005524">
    <property type="term" value="F:ATP binding"/>
    <property type="evidence" value="ECO:0007669"/>
    <property type="project" value="InterPro"/>
</dbReference>
<dbReference type="OrthoDB" id="10042665at2759"/>
<dbReference type="SUPFAM" id="SSF52540">
    <property type="entry name" value="P-loop containing nucleoside triphosphate hydrolases"/>
    <property type="match status" value="1"/>
</dbReference>
<evidence type="ECO:0000259" key="2">
    <source>
        <dbReference type="SMART" id="SM00382"/>
    </source>
</evidence>
<evidence type="ECO:0000313" key="3">
    <source>
        <dbReference type="EMBL" id="PMD20568.1"/>
    </source>
</evidence>
<gene>
    <name evidence="3" type="ORF">NA56DRAFT_689597</name>
</gene>